<feature type="compositionally biased region" description="Polar residues" evidence="1">
    <location>
        <begin position="30"/>
        <end position="41"/>
    </location>
</feature>
<evidence type="ECO:0008006" key="4">
    <source>
        <dbReference type="Google" id="ProtNLM"/>
    </source>
</evidence>
<dbReference type="PANTHER" id="PTHR36135">
    <property type="entry name" value="FIBROUS SHEATH CABYR-BINDING PROTEIN"/>
    <property type="match status" value="1"/>
</dbReference>
<feature type="compositionally biased region" description="Basic and acidic residues" evidence="1">
    <location>
        <begin position="370"/>
        <end position="388"/>
    </location>
</feature>
<dbReference type="GO" id="GO:0005509">
    <property type="term" value="F:calcium ion binding"/>
    <property type="evidence" value="ECO:0007669"/>
    <property type="project" value="InterPro"/>
</dbReference>
<evidence type="ECO:0000313" key="3">
    <source>
        <dbReference type="Proteomes" id="UP000694564"/>
    </source>
</evidence>
<dbReference type="InterPro" id="IPR043375">
    <property type="entry name" value="FSCB"/>
</dbReference>
<feature type="compositionally biased region" description="Basic and acidic residues" evidence="1">
    <location>
        <begin position="204"/>
        <end position="214"/>
    </location>
</feature>
<dbReference type="GO" id="GO:0035686">
    <property type="term" value="C:sperm fibrous sheath"/>
    <property type="evidence" value="ECO:0007669"/>
    <property type="project" value="TreeGrafter"/>
</dbReference>
<organism evidence="2 3">
    <name type="scientific">Sciurus vulgaris</name>
    <name type="common">Eurasian red squirrel</name>
    <dbReference type="NCBI Taxonomy" id="55149"/>
    <lineage>
        <taxon>Eukaryota</taxon>
        <taxon>Metazoa</taxon>
        <taxon>Chordata</taxon>
        <taxon>Craniata</taxon>
        <taxon>Vertebrata</taxon>
        <taxon>Euteleostomi</taxon>
        <taxon>Mammalia</taxon>
        <taxon>Eutheria</taxon>
        <taxon>Euarchontoglires</taxon>
        <taxon>Glires</taxon>
        <taxon>Rodentia</taxon>
        <taxon>Sciuromorpha</taxon>
        <taxon>Sciuridae</taxon>
        <taxon>Sciurinae</taxon>
        <taxon>Sciurini</taxon>
        <taxon>Sciurus</taxon>
    </lineage>
</organism>
<evidence type="ECO:0000313" key="2">
    <source>
        <dbReference type="Ensembl" id="ENSSVLP00005013243.1"/>
    </source>
</evidence>
<dbReference type="GO" id="GO:0097228">
    <property type="term" value="C:sperm principal piece"/>
    <property type="evidence" value="ECO:0007669"/>
    <property type="project" value="TreeGrafter"/>
</dbReference>
<feature type="region of interest" description="Disordered" evidence="1">
    <location>
        <begin position="196"/>
        <end position="226"/>
    </location>
</feature>
<proteinExistence type="predicted"/>
<name>A0A8D2B8Q7_SCIVU</name>
<evidence type="ECO:0000256" key="1">
    <source>
        <dbReference type="SAM" id="MobiDB-lite"/>
    </source>
</evidence>
<protein>
    <recommendedName>
        <fullName evidence="4">Fibrous sheath CABYR-binding protein</fullName>
    </recommendedName>
</protein>
<dbReference type="PANTHER" id="PTHR36135:SF1">
    <property type="entry name" value="FIBROUS SHEATH CABYR-BINDING PROTEIN"/>
    <property type="match status" value="1"/>
</dbReference>
<dbReference type="GeneTree" id="ENSGT00730000111477"/>
<feature type="region of interest" description="Disordered" evidence="1">
    <location>
        <begin position="460"/>
        <end position="529"/>
    </location>
</feature>
<feature type="compositionally biased region" description="Basic and acidic residues" evidence="1">
    <location>
        <begin position="79"/>
        <end position="98"/>
    </location>
</feature>
<dbReference type="Ensembl" id="ENSSVLT00005014662.1">
    <property type="protein sequence ID" value="ENSSVLP00005013243.1"/>
    <property type="gene ID" value="ENSSVLG00005010497.1"/>
</dbReference>
<keyword evidence="3" id="KW-1185">Reference proteome</keyword>
<reference evidence="2" key="1">
    <citation type="submission" date="2025-08" db="UniProtKB">
        <authorList>
            <consortium name="Ensembl"/>
        </authorList>
    </citation>
    <scope>IDENTIFICATION</scope>
</reference>
<reference evidence="2" key="2">
    <citation type="submission" date="2025-09" db="UniProtKB">
        <authorList>
            <consortium name="Ensembl"/>
        </authorList>
    </citation>
    <scope>IDENTIFICATION</scope>
</reference>
<feature type="region of interest" description="Disordered" evidence="1">
    <location>
        <begin position="354"/>
        <end position="428"/>
    </location>
</feature>
<feature type="region of interest" description="Disordered" evidence="1">
    <location>
        <begin position="566"/>
        <end position="651"/>
    </location>
</feature>
<sequence>MVDKSQQTEVTEKKKHQSISQPTVPKATFSIVNSPENNSSYSDKKYEPFRVSSQLQQTWRKRKHGQEMTDKSLQTDTSAKQKKEVKSFDEPVRPEEKPAGVGEAGPELPESVQGVEITSSLYSVQLKIDRSQQTNCTGDWSMMNIPQAEKVDKEQQTYISEKEIVVISRAGSSFTKSKEGVQRYQSSGKIFVSEHTEFQPTTSSHEEIRQKNISRDSFTQEIPKDTPLILEDGSKQEGLFVKKDASVEIEPLPTEKVLAEGQALPAEETTAEVEPRVVEETLIEVQSATEETLTFDTATTTAEASVAVSPSPVEEPLSVEPLVKIQPPMVEEALSEESLPAKVAPSEELPTGIQLPLAEETPFEVQPTVTKDEFGEAPAKVESEEKAPAEVQPPSAEEAPTEVILEPGLLTTTEAPKEKAPAEPSPKVEPLIAEEGSVEEFLVAVQPPPAEVAPVEIQSPSFGESPIEEAPAETQPPLANEVPAEEAPTEVQSPSLEEEVLAPVQPPPAETEGQDLPAEEATAEVASPKEVLAQIQSPSAEEAFPEEVLSEVQSLLPEEASLEEALALVQSPPAEVASPEEVLAQIQSPPDEEASPEEVSPKVQSPPDEEASPEEIPPKVQSPPDEEASPEEVPPKVQSPPDERAPIEEKLDEEFFTEKALAEVQSVSAKGVPAEDASVDSHLSPIYVVPIEDYRSFLKR</sequence>
<accession>A0A8D2B8Q7</accession>
<dbReference type="OrthoDB" id="9838448at2759"/>
<dbReference type="GO" id="GO:0033234">
    <property type="term" value="P:negative regulation of protein sumoylation"/>
    <property type="evidence" value="ECO:0007669"/>
    <property type="project" value="InterPro"/>
</dbReference>
<feature type="region of interest" description="Disordered" evidence="1">
    <location>
        <begin position="1"/>
        <end position="112"/>
    </location>
</feature>
<dbReference type="Proteomes" id="UP000694564">
    <property type="component" value="Chromosome 2"/>
</dbReference>
<dbReference type="AlphaFoldDB" id="A0A8D2B8Q7"/>